<feature type="region of interest" description="Disordered" evidence="1">
    <location>
        <begin position="89"/>
        <end position="108"/>
    </location>
</feature>
<gene>
    <name evidence="2" type="ORF">ENP94_01325</name>
</gene>
<comment type="caution">
    <text evidence="2">The sequence shown here is derived from an EMBL/GenBank/DDBJ whole genome shotgun (WGS) entry which is preliminary data.</text>
</comment>
<proteinExistence type="predicted"/>
<sequence>MFASDITPERKTEILTRIARKTVELRLTPVAIVLLESTKPLSFVGSQLMVFFQPIIMALFPFHQYDEIAALLEDRANIEILIQTIEQLEEERRGPKTESEGENGQTKV</sequence>
<name>A0A7C1NEC2_UNCW3</name>
<evidence type="ECO:0000313" key="2">
    <source>
        <dbReference type="EMBL" id="HEA86637.1"/>
    </source>
</evidence>
<evidence type="ECO:0000256" key="1">
    <source>
        <dbReference type="SAM" id="MobiDB-lite"/>
    </source>
</evidence>
<organism evidence="2">
    <name type="scientific">candidate division WOR-3 bacterium</name>
    <dbReference type="NCBI Taxonomy" id="2052148"/>
    <lineage>
        <taxon>Bacteria</taxon>
        <taxon>Bacteria division WOR-3</taxon>
    </lineage>
</organism>
<dbReference type="AlphaFoldDB" id="A0A7C1NEC2"/>
<accession>A0A7C1NEC2</accession>
<feature type="compositionally biased region" description="Basic and acidic residues" evidence="1">
    <location>
        <begin position="90"/>
        <end position="99"/>
    </location>
</feature>
<dbReference type="EMBL" id="DSLG01000002">
    <property type="protein sequence ID" value="HEA86637.1"/>
    <property type="molecule type" value="Genomic_DNA"/>
</dbReference>
<protein>
    <submittedName>
        <fullName evidence="2">Uncharacterized protein</fullName>
    </submittedName>
</protein>
<reference evidence="2" key="1">
    <citation type="journal article" date="2020" name="mSystems">
        <title>Genome- and Community-Level Interaction Insights into Carbon Utilization and Element Cycling Functions of Hydrothermarchaeota in Hydrothermal Sediment.</title>
        <authorList>
            <person name="Zhou Z."/>
            <person name="Liu Y."/>
            <person name="Xu W."/>
            <person name="Pan J."/>
            <person name="Luo Z.H."/>
            <person name="Li M."/>
        </authorList>
    </citation>
    <scope>NUCLEOTIDE SEQUENCE [LARGE SCALE GENOMIC DNA]</scope>
    <source>
        <strain evidence="2">SpSt-265</strain>
    </source>
</reference>